<sequence>MSSAFAGPRHDEAGFTLIELIVCLTILAGILALLGGGLRSLSHGADRNNERIQMLDMISRAFDILKRDVNGLQRIAINDGTSGRYLFSGTSEHLRFVTIEPPYPAAEGPYVVDYSVSGKPQSVLIRGRAPLQPGQFTYSGATPANRVNLLEGRVSYRFRYGARSDKGMKWYDTWPFATRLPQVISLDIIDTRTNLPASPAFLVQLRANAEIGCLDETPTMCSANPNGELVATADGSQL</sequence>
<dbReference type="NCBIfam" id="TIGR02532">
    <property type="entry name" value="IV_pilin_GFxxxE"/>
    <property type="match status" value="1"/>
</dbReference>
<dbReference type="STRING" id="51670.SAMN04488557_2002"/>
<dbReference type="SUPFAM" id="SSF54523">
    <property type="entry name" value="Pili subunits"/>
    <property type="match status" value="1"/>
</dbReference>
<protein>
    <submittedName>
        <fullName evidence="2">General secretion pathway protein J</fullName>
    </submittedName>
</protein>
<dbReference type="InterPro" id="IPR012902">
    <property type="entry name" value="N_methyl_site"/>
</dbReference>
<evidence type="ECO:0000313" key="3">
    <source>
        <dbReference type="Proteomes" id="UP000199423"/>
    </source>
</evidence>
<evidence type="ECO:0000256" key="1">
    <source>
        <dbReference type="SAM" id="Phobius"/>
    </source>
</evidence>
<dbReference type="OrthoDB" id="7932524at2"/>
<feature type="transmembrane region" description="Helical" evidence="1">
    <location>
        <begin position="15"/>
        <end position="38"/>
    </location>
</feature>
<keyword evidence="1" id="KW-1133">Transmembrane helix</keyword>
<proteinExistence type="predicted"/>
<name>A0A1I7NFL9_9HYPH</name>
<keyword evidence="3" id="KW-1185">Reference proteome</keyword>
<dbReference type="EMBL" id="FPCH01000002">
    <property type="protein sequence ID" value="SFV33464.1"/>
    <property type="molecule type" value="Genomic_DNA"/>
</dbReference>
<dbReference type="Proteomes" id="UP000199423">
    <property type="component" value="Unassembled WGS sequence"/>
</dbReference>
<reference evidence="3" key="1">
    <citation type="submission" date="2016-10" db="EMBL/GenBank/DDBJ databases">
        <authorList>
            <person name="Varghese N."/>
            <person name="Submissions S."/>
        </authorList>
    </citation>
    <scope>NUCLEOTIDE SEQUENCE [LARGE SCALE GENOMIC DNA]</scope>
    <source>
        <strain evidence="3">DSM 1565</strain>
    </source>
</reference>
<organism evidence="2 3">
    <name type="scientific">Hyphomicrobium facile</name>
    <dbReference type="NCBI Taxonomy" id="51670"/>
    <lineage>
        <taxon>Bacteria</taxon>
        <taxon>Pseudomonadati</taxon>
        <taxon>Pseudomonadota</taxon>
        <taxon>Alphaproteobacteria</taxon>
        <taxon>Hyphomicrobiales</taxon>
        <taxon>Hyphomicrobiaceae</taxon>
        <taxon>Hyphomicrobium</taxon>
    </lineage>
</organism>
<keyword evidence="1" id="KW-0472">Membrane</keyword>
<dbReference type="Pfam" id="PF07963">
    <property type="entry name" value="N_methyl"/>
    <property type="match status" value="1"/>
</dbReference>
<keyword evidence="1" id="KW-0812">Transmembrane</keyword>
<dbReference type="InterPro" id="IPR045584">
    <property type="entry name" value="Pilin-like"/>
</dbReference>
<accession>A0A1I7NFL9</accession>
<dbReference type="AlphaFoldDB" id="A0A1I7NFL9"/>
<dbReference type="RefSeq" id="WP_092867541.1">
    <property type="nucleotide sequence ID" value="NZ_FPCH01000002.1"/>
</dbReference>
<gene>
    <name evidence="2" type="ORF">SAMN04488557_2002</name>
</gene>
<evidence type="ECO:0000313" key="2">
    <source>
        <dbReference type="EMBL" id="SFV33464.1"/>
    </source>
</evidence>